<feature type="region of interest" description="Disordered" evidence="1">
    <location>
        <begin position="195"/>
        <end position="223"/>
    </location>
</feature>
<keyword evidence="2" id="KW-0472">Membrane</keyword>
<feature type="compositionally biased region" description="Basic residues" evidence="1">
    <location>
        <begin position="129"/>
        <end position="138"/>
    </location>
</feature>
<evidence type="ECO:0000256" key="2">
    <source>
        <dbReference type="SAM" id="Phobius"/>
    </source>
</evidence>
<protein>
    <submittedName>
        <fullName evidence="3">Uncharacterized protein</fullName>
    </submittedName>
</protein>
<proteinExistence type="predicted"/>
<feature type="compositionally biased region" description="Polar residues" evidence="1">
    <location>
        <begin position="779"/>
        <end position="794"/>
    </location>
</feature>
<feature type="compositionally biased region" description="Basic and acidic residues" evidence="1">
    <location>
        <begin position="813"/>
        <end position="823"/>
    </location>
</feature>
<feature type="compositionally biased region" description="Acidic residues" evidence="1">
    <location>
        <begin position="689"/>
        <end position="698"/>
    </location>
</feature>
<keyword evidence="2" id="KW-0812">Transmembrane</keyword>
<feature type="region of interest" description="Disordered" evidence="1">
    <location>
        <begin position="687"/>
        <end position="870"/>
    </location>
</feature>
<feature type="compositionally biased region" description="Basic and acidic residues" evidence="1">
    <location>
        <begin position="432"/>
        <end position="441"/>
    </location>
</feature>
<feature type="compositionally biased region" description="Low complexity" evidence="1">
    <location>
        <begin position="353"/>
        <end position="367"/>
    </location>
</feature>
<accession>A0A7R9T332</accession>
<feature type="compositionally biased region" description="Basic and acidic residues" evidence="1">
    <location>
        <begin position="734"/>
        <end position="743"/>
    </location>
</feature>
<feature type="compositionally biased region" description="Polar residues" evidence="1">
    <location>
        <begin position="701"/>
        <end position="716"/>
    </location>
</feature>
<reference evidence="3" key="1">
    <citation type="submission" date="2021-01" db="EMBL/GenBank/DDBJ databases">
        <authorList>
            <person name="Corre E."/>
            <person name="Pelletier E."/>
            <person name="Niang G."/>
            <person name="Scheremetjew M."/>
            <person name="Finn R."/>
            <person name="Kale V."/>
            <person name="Holt S."/>
            <person name="Cochrane G."/>
            <person name="Meng A."/>
            <person name="Brown T."/>
            <person name="Cohen L."/>
        </authorList>
    </citation>
    <scope>NUCLEOTIDE SEQUENCE</scope>
    <source>
        <strain evidence="3">Clade-A-BCC118000</strain>
    </source>
</reference>
<gene>
    <name evidence="3" type="ORF">OLUC0939_LOCUS4157</name>
</gene>
<feature type="compositionally biased region" description="Low complexity" evidence="1">
    <location>
        <begin position="717"/>
        <end position="731"/>
    </location>
</feature>
<feature type="region of interest" description="Disordered" evidence="1">
    <location>
        <begin position="129"/>
        <end position="183"/>
    </location>
</feature>
<evidence type="ECO:0000256" key="1">
    <source>
        <dbReference type="SAM" id="MobiDB-lite"/>
    </source>
</evidence>
<name>A0A7R9T332_9CHLO</name>
<feature type="compositionally biased region" description="Basic and acidic residues" evidence="1">
    <location>
        <begin position="165"/>
        <end position="175"/>
    </location>
</feature>
<feature type="region of interest" description="Disordered" evidence="1">
    <location>
        <begin position="260"/>
        <end position="453"/>
    </location>
</feature>
<sequence>MTREGDDGAAAWPRPSATLVAVGCAALALACLGDGTRVATSGLLGGASTTARGDAGRERVLDDVPFEDDHVRLVVPRVERDIAAEELRGEVSWTRAATTGVFDARANGGASATNGTEYRPVATYAALGRRRHHGRKHHRYDDDEEELAYETKGDDFELPELSSVEPKDSKKKETETFGGELTASEVESILDKLRAQSQALETGSDATSRLGAKEASTPGEQIDELEKTLARGSSNAANEIKTKKSSLLSSIEEKSKDLVEELDSVPAQTYKLTFPSPKAPSKDDKARDETSTADADAQPEANSEISRQISSMAKGESDAGDAAFLKSLIEDPETSELMSESMSLSSAQPTSKAPTPSNTPLTPSPATDATVLGDNGTTTSPVDIPTKPAILPDVVRATGDVAKNTTTYDDASDGSSHEDLEYGEGSEVAPNSKHDDAESKLTETAQTGEPAIEYKKKIDTTNDINLYENALRGEAHPERSWAQKGLKPADESVLTEENIKQNELAEDQSLTVDFLNRFPVQLPKSERETQNWRRYQKLRTRAGAKSAEEQSEEDRETVERVTAAAVELVRAEKKGEDDRKEKSWRDVVFSLYFMGPLGFVAFVSVFYAVVVLVVRKSKKLPSKTGTDPDDDEAFDKFLRDVTVTKSKTHTRRESDGGLASFLGFVKKRIDDVDEFAKYASARLQRTVDEDGEDDVDEEQVWHQSTVSASGLESTSISGTSTPRASTSASSPNRVNHDPDRVLDKAVVNRSLQSIRTRELSSPERIRNVRSREGTADPSPATTPRETSYLTQQTIDRLEPERPKQRQPQSDQEPPQREQRERQSSRAKANKPSPQVYRSLFPREQTEPPPAPPRRPGDAPQIVRSMTTKFY</sequence>
<organism evidence="3">
    <name type="scientific">Ostreococcus sp. 'lucimarinus'</name>
    <dbReference type="NCBI Taxonomy" id="242159"/>
    <lineage>
        <taxon>Eukaryota</taxon>
        <taxon>Viridiplantae</taxon>
        <taxon>Chlorophyta</taxon>
        <taxon>Mamiellophyceae</taxon>
        <taxon>Mamiellales</taxon>
        <taxon>Bathycoccaceae</taxon>
        <taxon>Ostreococcus</taxon>
    </lineage>
</organism>
<feature type="compositionally biased region" description="Basic and acidic residues" evidence="1">
    <location>
        <begin position="280"/>
        <end position="290"/>
    </location>
</feature>
<dbReference type="AlphaFoldDB" id="A0A7R9T332"/>
<feature type="compositionally biased region" description="Polar residues" evidence="1">
    <location>
        <begin position="195"/>
        <end position="207"/>
    </location>
</feature>
<dbReference type="PROSITE" id="PS51257">
    <property type="entry name" value="PROKAR_LIPOPROTEIN"/>
    <property type="match status" value="1"/>
</dbReference>
<feature type="compositionally biased region" description="Basic and acidic residues" evidence="1">
    <location>
        <begin position="755"/>
        <end position="774"/>
    </location>
</feature>
<evidence type="ECO:0000313" key="3">
    <source>
        <dbReference type="EMBL" id="CAD8223433.1"/>
    </source>
</evidence>
<feature type="compositionally biased region" description="Low complexity" evidence="1">
    <location>
        <begin position="335"/>
        <end position="346"/>
    </location>
</feature>
<feature type="compositionally biased region" description="Polar residues" evidence="1">
    <location>
        <begin position="300"/>
        <end position="311"/>
    </location>
</feature>
<keyword evidence="2" id="KW-1133">Transmembrane helix</keyword>
<feature type="transmembrane region" description="Helical" evidence="2">
    <location>
        <begin position="589"/>
        <end position="614"/>
    </location>
</feature>
<dbReference type="EMBL" id="HBDX01004833">
    <property type="protein sequence ID" value="CAD8223433.1"/>
    <property type="molecule type" value="Transcribed_RNA"/>
</dbReference>